<gene>
    <name evidence="1" type="ORF">BI350_08510</name>
</gene>
<keyword evidence="2" id="KW-1185">Reference proteome</keyword>
<evidence type="ECO:0000313" key="1">
    <source>
        <dbReference type="EMBL" id="AOV07571.1"/>
    </source>
</evidence>
<accession>A0A1D8JFT5</accession>
<dbReference type="AlphaFoldDB" id="A0A1D8JFT5"/>
<dbReference type="RefSeq" id="WP_075527703.1">
    <property type="nucleotide sequence ID" value="NZ_CP017560.1"/>
</dbReference>
<organism evidence="1 2">
    <name type="scientific">Sporosarcina ureilytica</name>
    <dbReference type="NCBI Taxonomy" id="298596"/>
    <lineage>
        <taxon>Bacteria</taxon>
        <taxon>Bacillati</taxon>
        <taxon>Bacillota</taxon>
        <taxon>Bacilli</taxon>
        <taxon>Bacillales</taxon>
        <taxon>Caryophanaceae</taxon>
        <taxon>Sporosarcina</taxon>
    </lineage>
</organism>
<protein>
    <submittedName>
        <fullName evidence="1">Uncharacterized protein</fullName>
    </submittedName>
</protein>
<reference evidence="1 2" key="1">
    <citation type="submission" date="2016-09" db="EMBL/GenBank/DDBJ databases">
        <title>Complete genome sequence of the Lysinibacillus sphaericus LMG 22257, a specie of Bacillus with ureolytic activity that can effectively biodeposit calcium carbonate.</title>
        <authorList>
            <person name="Yan W."/>
        </authorList>
    </citation>
    <scope>NUCLEOTIDE SEQUENCE [LARGE SCALE GENOMIC DNA]</scope>
    <source>
        <strain evidence="1 2">LMG 22257</strain>
    </source>
</reference>
<name>A0A1D8JFT5_9BACL</name>
<dbReference type="Proteomes" id="UP000185746">
    <property type="component" value="Chromosome"/>
</dbReference>
<dbReference type="KEGG" id="surl:BI350_08510"/>
<evidence type="ECO:0000313" key="2">
    <source>
        <dbReference type="Proteomes" id="UP000185746"/>
    </source>
</evidence>
<proteinExistence type="predicted"/>
<sequence length="90" mass="9696">MKIDEIDLFVNVMKKTIVDNQLHCFADVTKCEANAKKIATIVSTKMKFASSEIIVETIGVKMFEKSVIAAETAEAAVTSVTSVTLADVGN</sequence>
<dbReference type="EMBL" id="CP017560">
    <property type="protein sequence ID" value="AOV07571.1"/>
    <property type="molecule type" value="Genomic_DNA"/>
</dbReference>